<dbReference type="OrthoDB" id="5307922at2759"/>
<accession>A0A0D0BTY5</accession>
<feature type="domain" description="SMP-30/Gluconolactonase/LRE-like region" evidence="1">
    <location>
        <begin position="151"/>
        <end position="273"/>
    </location>
</feature>
<dbReference type="SUPFAM" id="SSF63829">
    <property type="entry name" value="Calcium-dependent phosphotriesterase"/>
    <property type="match status" value="1"/>
</dbReference>
<reference evidence="2 3" key="1">
    <citation type="submission" date="2014-04" db="EMBL/GenBank/DDBJ databases">
        <title>Evolutionary Origins and Diversification of the Mycorrhizal Mutualists.</title>
        <authorList>
            <consortium name="DOE Joint Genome Institute"/>
            <consortium name="Mycorrhizal Genomics Consortium"/>
            <person name="Kohler A."/>
            <person name="Kuo A."/>
            <person name="Nagy L.G."/>
            <person name="Floudas D."/>
            <person name="Copeland A."/>
            <person name="Barry K.W."/>
            <person name="Cichocki N."/>
            <person name="Veneault-Fourrey C."/>
            <person name="LaButti K."/>
            <person name="Lindquist E.A."/>
            <person name="Lipzen A."/>
            <person name="Lundell T."/>
            <person name="Morin E."/>
            <person name="Murat C."/>
            <person name="Riley R."/>
            <person name="Ohm R."/>
            <person name="Sun H."/>
            <person name="Tunlid A."/>
            <person name="Henrissat B."/>
            <person name="Grigoriev I.V."/>
            <person name="Hibbett D.S."/>
            <person name="Martin F."/>
        </authorList>
    </citation>
    <scope>NUCLEOTIDE SEQUENCE [LARGE SCALE GENOMIC DNA]</scope>
    <source>
        <strain evidence="2 3">FD-317 M1</strain>
    </source>
</reference>
<dbReference type="PANTHER" id="PTHR11799">
    <property type="entry name" value="PARAOXONASE"/>
    <property type="match status" value="1"/>
</dbReference>
<dbReference type="InterPro" id="IPR013658">
    <property type="entry name" value="SGL"/>
</dbReference>
<dbReference type="EMBL" id="KN834782">
    <property type="protein sequence ID" value="KIK58931.1"/>
    <property type="molecule type" value="Genomic_DNA"/>
</dbReference>
<evidence type="ECO:0000259" key="1">
    <source>
        <dbReference type="Pfam" id="PF08450"/>
    </source>
</evidence>
<dbReference type="PANTHER" id="PTHR11799:SF12">
    <property type="entry name" value="PARAOXONASE-RELATED"/>
    <property type="match status" value="1"/>
</dbReference>
<dbReference type="InterPro" id="IPR011042">
    <property type="entry name" value="6-blade_b-propeller_TolB-like"/>
</dbReference>
<dbReference type="Proteomes" id="UP000053593">
    <property type="component" value="Unassembled WGS sequence"/>
</dbReference>
<proteinExistence type="predicted"/>
<dbReference type="Gene3D" id="2.120.10.30">
    <property type="entry name" value="TolB, C-terminal domain"/>
    <property type="match status" value="1"/>
</dbReference>
<gene>
    <name evidence="2" type="ORF">GYMLUDRAFT_202201</name>
</gene>
<dbReference type="AlphaFoldDB" id="A0A0D0BTY5"/>
<organism evidence="2 3">
    <name type="scientific">Collybiopsis luxurians FD-317 M1</name>
    <dbReference type="NCBI Taxonomy" id="944289"/>
    <lineage>
        <taxon>Eukaryota</taxon>
        <taxon>Fungi</taxon>
        <taxon>Dikarya</taxon>
        <taxon>Basidiomycota</taxon>
        <taxon>Agaricomycotina</taxon>
        <taxon>Agaricomycetes</taxon>
        <taxon>Agaricomycetidae</taxon>
        <taxon>Agaricales</taxon>
        <taxon>Marasmiineae</taxon>
        <taxon>Omphalotaceae</taxon>
        <taxon>Collybiopsis</taxon>
        <taxon>Collybiopsis luxurians</taxon>
    </lineage>
</organism>
<sequence length="359" mass="39122">MGVFRKVETFGLDESACKRIPELQACEKIVLHQSTGILYLACSNLQSRLRWNPPVELFDVEGKSANDYVATYDPVTSSITRLTLVNFDGDLSVHGMDVVPSDIPGEIYVYMVNHRAPLGQDPRVVGADSVIEVFKTRVGGKQLHHVRTVADPIILTPNDVVGQPDGKAFYFTNDHSSKVAFARLWDRFFPTTNIGYCHLDHGCKVAASKFLASNGITRASNDTVYVASTAGGAIAVFQKQTDNSLLLTDTIHIGQALDNLALDSRGNLWVAAFPKPSDTLRQIMKDTSHIAPTAGFQISANTGPDLLHGHGYKVEKIFENNGTIASGSTSVVYDAERELLFMSGITSSHLTVCHKSRGN</sequence>
<dbReference type="InterPro" id="IPR051288">
    <property type="entry name" value="Serum_paraoxonase/arylesterase"/>
</dbReference>
<evidence type="ECO:0000313" key="2">
    <source>
        <dbReference type="EMBL" id="KIK58931.1"/>
    </source>
</evidence>
<name>A0A0D0BTY5_9AGAR</name>
<keyword evidence="3" id="KW-1185">Reference proteome</keyword>
<dbReference type="HOGENOM" id="CLU_033924_2_0_1"/>
<protein>
    <recommendedName>
        <fullName evidence="1">SMP-30/Gluconolactonase/LRE-like region domain-containing protein</fullName>
    </recommendedName>
</protein>
<evidence type="ECO:0000313" key="3">
    <source>
        <dbReference type="Proteomes" id="UP000053593"/>
    </source>
</evidence>
<dbReference type="Pfam" id="PF08450">
    <property type="entry name" value="SGL"/>
    <property type="match status" value="1"/>
</dbReference>